<dbReference type="InterPro" id="IPR008271">
    <property type="entry name" value="Ser/Thr_kinase_AS"/>
</dbReference>
<evidence type="ECO:0000259" key="1">
    <source>
        <dbReference type="PROSITE" id="PS50011"/>
    </source>
</evidence>
<dbReference type="InterPro" id="IPR000719">
    <property type="entry name" value="Prot_kinase_dom"/>
</dbReference>
<dbReference type="AlphaFoldDB" id="A0A1G4JK25"/>
<evidence type="ECO:0000313" key="2">
    <source>
        <dbReference type="EMBL" id="SCU90785.1"/>
    </source>
</evidence>
<organism evidence="2 3">
    <name type="scientific">Lachancea nothofagi CBS 11611</name>
    <dbReference type="NCBI Taxonomy" id="1266666"/>
    <lineage>
        <taxon>Eukaryota</taxon>
        <taxon>Fungi</taxon>
        <taxon>Dikarya</taxon>
        <taxon>Ascomycota</taxon>
        <taxon>Saccharomycotina</taxon>
        <taxon>Saccharomycetes</taxon>
        <taxon>Saccharomycetales</taxon>
        <taxon>Saccharomycetaceae</taxon>
        <taxon>Lachancea</taxon>
    </lineage>
</organism>
<dbReference type="Pfam" id="PF00069">
    <property type="entry name" value="Pkinase"/>
    <property type="match status" value="1"/>
</dbReference>
<protein>
    <submittedName>
        <fullName evidence="2">LANO_0D09912g1_1</fullName>
    </submittedName>
</protein>
<dbReference type="PROSITE" id="PS00108">
    <property type="entry name" value="PROTEIN_KINASE_ST"/>
    <property type="match status" value="1"/>
</dbReference>
<sequence>MTNDLGELIVSTKFSSIYRNGTTAVKVTPIASVVKPHDPVLELALLRRLQANRNPHIIELIASSAEHGVITLKFPYYKQNMYQYLLTHFQKRRWNPYLLSDQALSKPQRTNMLPIEQCVGFFKQIAEALRHIHSQGIIHRDVKLQNVLVDERPSDVGRGTPTLVLIDFGIAYEEALSKEPKDSKIIDVSTSIYKAPELLFSVKNYSSAVDIWALLVVVSHLFQTSSTSDKYVPAFVEDGFEELDQGSDIRLISSIFRQLGIPALQEWPEVRDFGSPAFEGMFGTSGDGRYIANRTEQNQRETCIRLFPRVEEVSEPSKTHLINCLLRMMPFESSQRVSAHQILDILQDCGPVAS</sequence>
<name>A0A1G4JK25_9SACH</name>
<dbReference type="PANTHER" id="PTHR44167">
    <property type="entry name" value="OVARIAN-SPECIFIC SERINE/THREONINE-PROTEIN KINASE LOK-RELATED"/>
    <property type="match status" value="1"/>
</dbReference>
<dbReference type="GO" id="GO:0005634">
    <property type="term" value="C:nucleus"/>
    <property type="evidence" value="ECO:0007669"/>
    <property type="project" value="TreeGrafter"/>
</dbReference>
<dbReference type="CDD" id="cd00180">
    <property type="entry name" value="PKc"/>
    <property type="match status" value="1"/>
</dbReference>
<dbReference type="GO" id="GO:0005524">
    <property type="term" value="F:ATP binding"/>
    <property type="evidence" value="ECO:0007669"/>
    <property type="project" value="InterPro"/>
</dbReference>
<proteinExistence type="predicted"/>
<keyword evidence="3" id="KW-1185">Reference proteome</keyword>
<dbReference type="SMART" id="SM00220">
    <property type="entry name" value="S_TKc"/>
    <property type="match status" value="1"/>
</dbReference>
<dbReference type="EMBL" id="LT598448">
    <property type="protein sequence ID" value="SCU90785.1"/>
    <property type="molecule type" value="Genomic_DNA"/>
</dbReference>
<feature type="domain" description="Protein kinase" evidence="1">
    <location>
        <begin position="1"/>
        <end position="353"/>
    </location>
</feature>
<accession>A0A1G4JK25</accession>
<gene>
    <name evidence="2" type="ORF">LANO_0D09912G</name>
</gene>
<dbReference type="GO" id="GO:0004674">
    <property type="term" value="F:protein serine/threonine kinase activity"/>
    <property type="evidence" value="ECO:0007669"/>
    <property type="project" value="TreeGrafter"/>
</dbReference>
<dbReference type="GO" id="GO:0044773">
    <property type="term" value="P:mitotic DNA damage checkpoint signaling"/>
    <property type="evidence" value="ECO:0007669"/>
    <property type="project" value="TreeGrafter"/>
</dbReference>
<dbReference type="InterPro" id="IPR011009">
    <property type="entry name" value="Kinase-like_dom_sf"/>
</dbReference>
<dbReference type="Proteomes" id="UP000189911">
    <property type="component" value="Chromosome D"/>
</dbReference>
<reference evidence="3" key="1">
    <citation type="submission" date="2016-03" db="EMBL/GenBank/DDBJ databases">
        <authorList>
            <person name="Devillers Hugo."/>
        </authorList>
    </citation>
    <scope>NUCLEOTIDE SEQUENCE [LARGE SCALE GENOMIC DNA]</scope>
</reference>
<dbReference type="PANTHER" id="PTHR44167:SF24">
    <property type="entry name" value="SERINE_THREONINE-PROTEIN KINASE CHK2"/>
    <property type="match status" value="1"/>
</dbReference>
<dbReference type="Gene3D" id="1.10.510.10">
    <property type="entry name" value="Transferase(Phosphotransferase) domain 1"/>
    <property type="match status" value="1"/>
</dbReference>
<evidence type="ECO:0000313" key="3">
    <source>
        <dbReference type="Proteomes" id="UP000189911"/>
    </source>
</evidence>
<dbReference type="PROSITE" id="PS50011">
    <property type="entry name" value="PROTEIN_KINASE_DOM"/>
    <property type="match status" value="1"/>
</dbReference>
<dbReference type="SUPFAM" id="SSF56112">
    <property type="entry name" value="Protein kinase-like (PK-like)"/>
    <property type="match status" value="1"/>
</dbReference>
<dbReference type="OrthoDB" id="413582at2759"/>